<dbReference type="SUPFAM" id="SSF48264">
    <property type="entry name" value="Cytochrome P450"/>
    <property type="match status" value="1"/>
</dbReference>
<dbReference type="EMBL" id="JAJJMA010008962">
    <property type="protein sequence ID" value="MCL7022195.1"/>
    <property type="molecule type" value="Genomic_DNA"/>
</dbReference>
<dbReference type="GO" id="GO:0020037">
    <property type="term" value="F:heme binding"/>
    <property type="evidence" value="ECO:0007669"/>
    <property type="project" value="InterPro"/>
</dbReference>
<sequence length="308" mass="35467">MKDFIYSTEVFVCTAFCLALAVPLLLHHLCSRKAKTYSRPLPPGPPCWPVVGNLFDLGWKPQETFVRFRQKYGPVFMLRLGSMNTLVIASADAAAELFKNHDHSFCNHALNEAMNAGEDYVGATGTRSYGPYWRMMRRLYATKFFSRTTMQNTTVKRTRCVEQMIRWISEEAKENGIVELRHFVFLSFFNLMGDLLFSRSLLDLKSGTGDELYRLIHEMALIAVKPNAADFFPLLRKLDPQNLKKKMRNATDAVLDIFDGFVKERKTAESVRDEHLEKDFWDVLMEFEGNGKDEPKSISDRQINLLIL</sequence>
<evidence type="ECO:0000313" key="2">
    <source>
        <dbReference type="EMBL" id="MCL7022195.1"/>
    </source>
</evidence>
<dbReference type="InterPro" id="IPR001128">
    <property type="entry name" value="Cyt_P450"/>
</dbReference>
<reference evidence="2" key="1">
    <citation type="submission" date="2022-03" db="EMBL/GenBank/DDBJ databases">
        <title>A functionally conserved STORR gene fusion in Papaver species that diverged 16.8 million years ago.</title>
        <authorList>
            <person name="Catania T."/>
        </authorList>
    </citation>
    <scope>NUCLEOTIDE SEQUENCE</scope>
    <source>
        <strain evidence="2">S-191538</strain>
    </source>
</reference>
<proteinExistence type="inferred from homology"/>
<keyword evidence="3" id="KW-1185">Reference proteome</keyword>
<feature type="non-terminal residue" evidence="2">
    <location>
        <position position="308"/>
    </location>
</feature>
<dbReference type="GO" id="GO:0005506">
    <property type="term" value="F:iron ion binding"/>
    <property type="evidence" value="ECO:0007669"/>
    <property type="project" value="InterPro"/>
</dbReference>
<protein>
    <recommendedName>
        <fullName evidence="4">Cytochrome P450</fullName>
    </recommendedName>
</protein>
<dbReference type="Proteomes" id="UP001177140">
    <property type="component" value="Unassembled WGS sequence"/>
</dbReference>
<dbReference type="InterPro" id="IPR036396">
    <property type="entry name" value="Cyt_P450_sf"/>
</dbReference>
<accession>A0AA41RSV7</accession>
<comment type="caution">
    <text evidence="2">The sequence shown here is derived from an EMBL/GenBank/DDBJ whole genome shotgun (WGS) entry which is preliminary data.</text>
</comment>
<evidence type="ECO:0000313" key="3">
    <source>
        <dbReference type="Proteomes" id="UP001177140"/>
    </source>
</evidence>
<gene>
    <name evidence="2" type="ORF">MKW94_011477</name>
</gene>
<name>A0AA41RSV7_PAPNU</name>
<dbReference type="GO" id="GO:0016705">
    <property type="term" value="F:oxidoreductase activity, acting on paired donors, with incorporation or reduction of molecular oxygen"/>
    <property type="evidence" value="ECO:0007669"/>
    <property type="project" value="InterPro"/>
</dbReference>
<evidence type="ECO:0008006" key="4">
    <source>
        <dbReference type="Google" id="ProtNLM"/>
    </source>
</evidence>
<dbReference type="GO" id="GO:0004497">
    <property type="term" value="F:monooxygenase activity"/>
    <property type="evidence" value="ECO:0007669"/>
    <property type="project" value="InterPro"/>
</dbReference>
<organism evidence="2 3">
    <name type="scientific">Papaver nudicaule</name>
    <name type="common">Iceland poppy</name>
    <dbReference type="NCBI Taxonomy" id="74823"/>
    <lineage>
        <taxon>Eukaryota</taxon>
        <taxon>Viridiplantae</taxon>
        <taxon>Streptophyta</taxon>
        <taxon>Embryophyta</taxon>
        <taxon>Tracheophyta</taxon>
        <taxon>Spermatophyta</taxon>
        <taxon>Magnoliopsida</taxon>
        <taxon>Ranunculales</taxon>
        <taxon>Papaveraceae</taxon>
        <taxon>Papaveroideae</taxon>
        <taxon>Papaver</taxon>
    </lineage>
</organism>
<comment type="similarity">
    <text evidence="1">Belongs to the cytochrome P450 family.</text>
</comment>
<dbReference type="GO" id="GO:0033075">
    <property type="term" value="P:isoquinoline alkaloid biosynthetic process"/>
    <property type="evidence" value="ECO:0007669"/>
    <property type="project" value="UniProtKB-ARBA"/>
</dbReference>
<dbReference type="AlphaFoldDB" id="A0AA41RSV7"/>
<dbReference type="PANTHER" id="PTHR47950:SF14">
    <property type="entry name" value="CYTOCHROME P450 76A2-LIKE ISOFORM X1"/>
    <property type="match status" value="1"/>
</dbReference>
<dbReference type="PANTHER" id="PTHR47950">
    <property type="entry name" value="CYTOCHROME P450, FAMILY 76, SUBFAMILY C, POLYPEPTIDE 5-RELATED"/>
    <property type="match status" value="1"/>
</dbReference>
<dbReference type="Gene3D" id="1.10.630.10">
    <property type="entry name" value="Cytochrome P450"/>
    <property type="match status" value="1"/>
</dbReference>
<evidence type="ECO:0000256" key="1">
    <source>
        <dbReference type="ARBA" id="ARBA00010617"/>
    </source>
</evidence>
<dbReference type="Pfam" id="PF00067">
    <property type="entry name" value="p450"/>
    <property type="match status" value="1"/>
</dbReference>